<keyword evidence="1" id="KW-0802">TPR repeat</keyword>
<gene>
    <name evidence="2" type="ordered locus">Rru_A1173</name>
</gene>
<sequence length="445" mass="47233">MADKAVADRTIEGLTRAGAAMAAGEIDQAAAHLQAAAQLCPDEPMIWALLGEVLLLLDRPQDGLGALDRALALAPEDPRPRFHRARAFERLDRLAEALADQEALAILCANKAEVWHNLGLLRRAGGDPSGAEAAFGRALALEPSRAESALALAHSLLGRAAWAEGFAHYEARLSLPGWQRPAPLPGRRWRGEDPAGRTLLVSAEQGLGDGVQFLRYLPLIKGAGKVIVECHPPLRRLIAAQPGVDATIAFGEAIPDLGAEGLTIPLASLALPLAGGAPLGERIPYVSKPRLRPQGDRPRIGLAWRSSDRAELRRDPPLAALAALAAIPAVDWVSLQFAPTDYPALPLDLRPMASVDDLDDTAALIADLDLVISVDTAVAHLAGAMGKPLWVLLGPRADWRWTASAQSSPWYPSCVPFFHGAEGWPGVIAAVSERLKAAFNGPPAR</sequence>
<dbReference type="SUPFAM" id="SSF48452">
    <property type="entry name" value="TPR-like"/>
    <property type="match status" value="1"/>
</dbReference>
<dbReference type="EnsemblBacteria" id="ABC21974">
    <property type="protein sequence ID" value="ABC21974"/>
    <property type="gene ID" value="Rru_A1173"/>
</dbReference>
<dbReference type="InterPro" id="IPR019734">
    <property type="entry name" value="TPR_rpt"/>
</dbReference>
<dbReference type="SMART" id="SM00028">
    <property type="entry name" value="TPR"/>
    <property type="match status" value="3"/>
</dbReference>
<keyword evidence="3" id="KW-1185">Reference proteome</keyword>
<dbReference type="STRING" id="269796.Rru_A1173"/>
<dbReference type="eggNOG" id="COG0859">
    <property type="taxonomic scope" value="Bacteria"/>
</dbReference>
<dbReference type="Pfam" id="PF01075">
    <property type="entry name" value="Glyco_transf_9"/>
    <property type="match status" value="1"/>
</dbReference>
<name>Q2RV71_RHORT</name>
<protein>
    <submittedName>
        <fullName evidence="2">TPR repeat</fullName>
    </submittedName>
</protein>
<dbReference type="PhylomeDB" id="Q2RV71"/>
<organism evidence="2 3">
    <name type="scientific">Rhodospirillum rubrum (strain ATCC 11170 / ATH 1.1.1 / DSM 467 / LMG 4362 / NCIMB 8255 / S1)</name>
    <dbReference type="NCBI Taxonomy" id="269796"/>
    <lineage>
        <taxon>Bacteria</taxon>
        <taxon>Pseudomonadati</taxon>
        <taxon>Pseudomonadota</taxon>
        <taxon>Alphaproteobacteria</taxon>
        <taxon>Rhodospirillales</taxon>
        <taxon>Rhodospirillaceae</taxon>
        <taxon>Rhodospirillum</taxon>
    </lineage>
</organism>
<dbReference type="Gene3D" id="3.40.50.2000">
    <property type="entry name" value="Glycogen Phosphorylase B"/>
    <property type="match status" value="1"/>
</dbReference>
<dbReference type="InterPro" id="IPR011990">
    <property type="entry name" value="TPR-like_helical_dom_sf"/>
</dbReference>
<evidence type="ECO:0000313" key="3">
    <source>
        <dbReference type="Proteomes" id="UP000001929"/>
    </source>
</evidence>
<dbReference type="PATRIC" id="fig|269796.9.peg.1236"/>
<dbReference type="KEGG" id="rru:Rru_A1173"/>
<evidence type="ECO:0000256" key="1">
    <source>
        <dbReference type="PROSITE-ProRule" id="PRU00339"/>
    </source>
</evidence>
<dbReference type="EMBL" id="CP000230">
    <property type="protein sequence ID" value="ABC21974.1"/>
    <property type="molecule type" value="Genomic_DNA"/>
</dbReference>
<dbReference type="PROSITE" id="PS50005">
    <property type="entry name" value="TPR"/>
    <property type="match status" value="1"/>
</dbReference>
<dbReference type="SUPFAM" id="SSF53756">
    <property type="entry name" value="UDP-Glycosyltransferase/glycogen phosphorylase"/>
    <property type="match status" value="1"/>
</dbReference>
<feature type="repeat" description="TPR" evidence="1">
    <location>
        <begin position="112"/>
        <end position="145"/>
    </location>
</feature>
<dbReference type="Gene3D" id="1.25.40.10">
    <property type="entry name" value="Tetratricopeptide repeat domain"/>
    <property type="match status" value="2"/>
</dbReference>
<proteinExistence type="predicted"/>
<accession>Q2RV71</accession>
<dbReference type="GO" id="GO:0016757">
    <property type="term" value="F:glycosyltransferase activity"/>
    <property type="evidence" value="ECO:0007669"/>
    <property type="project" value="InterPro"/>
</dbReference>
<dbReference type="Pfam" id="PF14559">
    <property type="entry name" value="TPR_19"/>
    <property type="match status" value="1"/>
</dbReference>
<dbReference type="HOGENOM" id="CLU_010140_1_1_5"/>
<dbReference type="AlphaFoldDB" id="Q2RV71"/>
<dbReference type="eggNOG" id="COG0457">
    <property type="taxonomic scope" value="Bacteria"/>
</dbReference>
<dbReference type="InterPro" id="IPR002201">
    <property type="entry name" value="Glyco_trans_9"/>
</dbReference>
<dbReference type="Proteomes" id="UP000001929">
    <property type="component" value="Chromosome"/>
</dbReference>
<evidence type="ECO:0000313" key="2">
    <source>
        <dbReference type="EMBL" id="ABC21974.1"/>
    </source>
</evidence>
<reference evidence="2 3" key="1">
    <citation type="journal article" date="2011" name="Stand. Genomic Sci.">
        <title>Complete genome sequence of Rhodospirillum rubrum type strain (S1).</title>
        <authorList>
            <person name="Munk A.C."/>
            <person name="Copeland A."/>
            <person name="Lucas S."/>
            <person name="Lapidus A."/>
            <person name="Del Rio T.G."/>
            <person name="Barry K."/>
            <person name="Detter J.C."/>
            <person name="Hammon N."/>
            <person name="Israni S."/>
            <person name="Pitluck S."/>
            <person name="Brettin T."/>
            <person name="Bruce D."/>
            <person name="Han C."/>
            <person name="Tapia R."/>
            <person name="Gilna P."/>
            <person name="Schmutz J."/>
            <person name="Larimer F."/>
            <person name="Land M."/>
            <person name="Kyrpides N.C."/>
            <person name="Mavromatis K."/>
            <person name="Richardson P."/>
            <person name="Rohde M."/>
            <person name="Goker M."/>
            <person name="Klenk H.P."/>
            <person name="Zhang Y."/>
            <person name="Roberts G.P."/>
            <person name="Reslewic S."/>
            <person name="Schwartz D.C."/>
        </authorList>
    </citation>
    <scope>NUCLEOTIDE SEQUENCE [LARGE SCALE GENOMIC DNA]</scope>
    <source>
        <strain evidence="3">ATCC 11170 / ATH 1.1.1 / DSM 467 / LMG 4362 / NCIMB 8255 / S1</strain>
    </source>
</reference>